<proteinExistence type="predicted"/>
<dbReference type="PANTHER" id="PTHR36985:SF1">
    <property type="entry name" value="TRANSLOCATION AND ASSEMBLY MODULE SUBUNIT TAMB"/>
    <property type="match status" value="1"/>
</dbReference>
<comment type="caution">
    <text evidence="7">The sequence shown here is derived from an EMBL/GenBank/DDBJ whole genome shotgun (WGS) entry which is preliminary data.</text>
</comment>
<dbReference type="OrthoDB" id="7784409at2"/>
<evidence type="ECO:0000313" key="7">
    <source>
        <dbReference type="EMBL" id="TNC52415.1"/>
    </source>
</evidence>
<dbReference type="EMBL" id="VDFU01000002">
    <property type="protein sequence ID" value="TNC52415.1"/>
    <property type="molecule type" value="Genomic_DNA"/>
</dbReference>
<evidence type="ECO:0000256" key="4">
    <source>
        <dbReference type="ARBA" id="ARBA00023136"/>
    </source>
</evidence>
<keyword evidence="5" id="KW-0732">Signal</keyword>
<reference evidence="7 8" key="1">
    <citation type="submission" date="2019-06" db="EMBL/GenBank/DDBJ databases">
        <title>YIM 131921 draft genome.</title>
        <authorList>
            <person name="Jiang L."/>
        </authorList>
    </citation>
    <scope>NUCLEOTIDE SEQUENCE [LARGE SCALE GENOMIC DNA]</scope>
    <source>
        <strain evidence="7 8">YIM 131921</strain>
    </source>
</reference>
<dbReference type="GO" id="GO:0097347">
    <property type="term" value="C:TAM protein secretion complex"/>
    <property type="evidence" value="ECO:0007669"/>
    <property type="project" value="TreeGrafter"/>
</dbReference>
<keyword evidence="2" id="KW-0812">Transmembrane</keyword>
<evidence type="ECO:0000259" key="6">
    <source>
        <dbReference type="Pfam" id="PF04357"/>
    </source>
</evidence>
<accession>A0A5C4N848</accession>
<dbReference type="GO" id="GO:0009306">
    <property type="term" value="P:protein secretion"/>
    <property type="evidence" value="ECO:0007669"/>
    <property type="project" value="InterPro"/>
</dbReference>
<evidence type="ECO:0000256" key="1">
    <source>
        <dbReference type="ARBA" id="ARBA00004167"/>
    </source>
</evidence>
<evidence type="ECO:0000256" key="5">
    <source>
        <dbReference type="SAM" id="SignalP"/>
    </source>
</evidence>
<dbReference type="InterPro" id="IPR007452">
    <property type="entry name" value="TamB_C"/>
</dbReference>
<evidence type="ECO:0000256" key="3">
    <source>
        <dbReference type="ARBA" id="ARBA00022989"/>
    </source>
</evidence>
<gene>
    <name evidence="7" type="ORF">FHG66_02420</name>
</gene>
<feature type="domain" description="Translocation and assembly module TamB C-terminal" evidence="6">
    <location>
        <begin position="1267"/>
        <end position="1617"/>
    </location>
</feature>
<dbReference type="RefSeq" id="WP_139075099.1">
    <property type="nucleotide sequence ID" value="NZ_VDFU01000002.1"/>
</dbReference>
<protein>
    <recommendedName>
        <fullName evidence="6">Translocation and assembly module TamB C-terminal domain-containing protein</fullName>
    </recommendedName>
</protein>
<sequence length="1617" mass="162698">MNRLSILALCALPLSAIALSAVVLPALAQTEAETERDRGFLTRLIEDNLSSTARQVVVEGFEGALSSRATVASITIADQEGVWLRATDLVLDWNRSALLGGRIEIEELTAGSIEILRPPVPDPQAPTPEATPFALPELPVSVRIGQLRTDRIVLGEPLLGEELVLTLDGSVNLAGGEGAAQIAARIIEGSAGQLSLDASYSNETRVLAVNLGLEEEAEGLVARTLGLPGLPSVALNVEGTAPIDDYAAQIRLATDGEPRIAGDFALKTTATENGEVTSRAFGLDVRGDVTPLLAPEAGAFFGPDVVLRTKGIRRQDGSLVLTSLGIQAEALRLNGRAQITPQGWPARIDLEGTVGNEAGTPVPLPGAGGVTVTGVTLDVGYDQAQGDAWTGTFAIENLEREGLALAGLTLEGGGTIRPATEETPGAFTAGLDYAATGLAFADAAVSEALGADLSGRIDLDRPADGGPLRIAGLTLTGPGVDAELTGTVATSPALLADTVLDLRAGDLGRFAELSGLDLGGSADVTVVSQVRPLDGIFDATIDGTTQDLALGIEVLDPLLAGTGTVAVDAARDEAGLRVSELTIDTDALDVTGTADITSGASAARFDLALADLGLSFPGLTGPGTVRGTFDRQANGAAVIDAQAALPGATVALDATQGAQTLGEDGEPVPGPYTFTAQAEVEELEPYRAVLETFAPDLGIAPSGAASLDLSGTAAADASTFDVTVGARTRDLGFGIEALDAALAGEGSLAGRAVRTGPESFRVEGLTVDTDQIDGTVTAAIDNGVGTAELDLGLADVGEVLGGLSGPGRVAGNAARAEDGTLDLDLTATLPTGTARIDGTVAAPEDGYAFTGDVAADFSDIAPLGPLVGRDLGGAVQATASGTARPDGSVLDLTFDATTRDLRVGLPQIDPLLAGPGTHSGRVVRSPEAGLTLDVAVATPQLDGTVEGGFTEGAGDGRFDLTVADVGVVAPGLSGPARAVGTAAQGADGTIAIDAEATAPGARAVIDASVAPPDQDYEITGTANVSVADLGPWSRLAGQPLGGGLDARVEGSALPSLAEFDLTVDATTRDLDVGVPAVAQLLAGTGTVAGRAVRGADGAILVERLAADFPNIDVTGQGTTEGGEARVTFNARLADLGLFVPEFPGPVAATGTATLGAGGTTVDADVTGPGGITAAVAGTVGGEATDLRATGTAPLEIANAFLDPRRLEGPASFDLRLAGAPSLDALSGTVSVQGAQLADPGLGEALRNITGTATIAGGTATLALAGDLATGGRLDVAGPVGLQPPFEANLAINGTGLVIRDPSLYEARGNGRLTVTGPLAGGALIAGAVGLETVELRVPATGVGALGEPLPVFHIEPSVPVQRTLARAELAVDGAAQAAADDAEGGGVSFGLDILLDAPARVFVRGRGLDAELGGQLRLTGTTRQVIPIGQFSLLRGRLSILGQRFDLTEGSATIQGDFNPFLRLVAETTARTGTLISITLEGPLASPEVTFSSSPELPQDEILAQLLFGVDIASITPFQAVQLAAAVSELAGGGGGLVQDLRAGAGLADLDVTTTESGGFGLRLGRYLSENVYTDVTVSQDQTEATINLDLTPDLTVRAGVGTTGETSVGIYFERDY</sequence>
<dbReference type="PANTHER" id="PTHR36985">
    <property type="entry name" value="TRANSLOCATION AND ASSEMBLY MODULE SUBUNIT TAMB"/>
    <property type="match status" value="1"/>
</dbReference>
<keyword evidence="3" id="KW-1133">Transmembrane helix</keyword>
<dbReference type="GO" id="GO:0005886">
    <property type="term" value="C:plasma membrane"/>
    <property type="evidence" value="ECO:0007669"/>
    <property type="project" value="InterPro"/>
</dbReference>
<evidence type="ECO:0000313" key="8">
    <source>
        <dbReference type="Proteomes" id="UP000305887"/>
    </source>
</evidence>
<keyword evidence="8" id="KW-1185">Reference proteome</keyword>
<evidence type="ECO:0000256" key="2">
    <source>
        <dbReference type="ARBA" id="ARBA00022692"/>
    </source>
</evidence>
<dbReference type="Pfam" id="PF04357">
    <property type="entry name" value="TamB"/>
    <property type="match status" value="1"/>
</dbReference>
<keyword evidence="4" id="KW-0472">Membrane</keyword>
<comment type="subcellular location">
    <subcellularLocation>
        <location evidence="1">Membrane</location>
        <topology evidence="1">Single-pass membrane protein</topology>
    </subcellularLocation>
</comment>
<name>A0A5C4N848_9RHOB</name>
<feature type="chain" id="PRO_5023098173" description="Translocation and assembly module TamB C-terminal domain-containing protein" evidence="5">
    <location>
        <begin position="29"/>
        <end position="1617"/>
    </location>
</feature>
<feature type="signal peptide" evidence="5">
    <location>
        <begin position="1"/>
        <end position="28"/>
    </location>
</feature>
<dbReference type="Proteomes" id="UP000305887">
    <property type="component" value="Unassembled WGS sequence"/>
</dbReference>
<organism evidence="7 8">
    <name type="scientific">Rubellimicrobium rubrum</name>
    <dbReference type="NCBI Taxonomy" id="2585369"/>
    <lineage>
        <taxon>Bacteria</taxon>
        <taxon>Pseudomonadati</taxon>
        <taxon>Pseudomonadota</taxon>
        <taxon>Alphaproteobacteria</taxon>
        <taxon>Rhodobacterales</taxon>
        <taxon>Roseobacteraceae</taxon>
        <taxon>Rubellimicrobium</taxon>
    </lineage>
</organism>